<keyword evidence="3" id="KW-1185">Reference proteome</keyword>
<evidence type="ECO:0000313" key="2">
    <source>
        <dbReference type="EMBL" id="EPQ16087.1"/>
    </source>
</evidence>
<evidence type="ECO:0000256" key="1">
    <source>
        <dbReference type="SAM" id="MobiDB-lite"/>
    </source>
</evidence>
<gene>
    <name evidence="2" type="ORF">D623_10024924</name>
</gene>
<accession>S7Q5J8</accession>
<proteinExistence type="predicted"/>
<organism evidence="2 3">
    <name type="scientific">Myotis brandtii</name>
    <name type="common">Brandt's bat</name>
    <dbReference type="NCBI Taxonomy" id="109478"/>
    <lineage>
        <taxon>Eukaryota</taxon>
        <taxon>Metazoa</taxon>
        <taxon>Chordata</taxon>
        <taxon>Craniata</taxon>
        <taxon>Vertebrata</taxon>
        <taxon>Euteleostomi</taxon>
        <taxon>Mammalia</taxon>
        <taxon>Eutheria</taxon>
        <taxon>Laurasiatheria</taxon>
        <taxon>Chiroptera</taxon>
        <taxon>Yangochiroptera</taxon>
        <taxon>Vespertilionidae</taxon>
        <taxon>Myotis</taxon>
    </lineage>
</organism>
<feature type="region of interest" description="Disordered" evidence="1">
    <location>
        <begin position="1"/>
        <end position="31"/>
    </location>
</feature>
<name>S7Q5J8_MYOBR</name>
<feature type="region of interest" description="Disordered" evidence="1">
    <location>
        <begin position="198"/>
        <end position="219"/>
    </location>
</feature>
<dbReference type="AlphaFoldDB" id="S7Q5J8"/>
<dbReference type="EMBL" id="KE164206">
    <property type="protein sequence ID" value="EPQ16087.1"/>
    <property type="molecule type" value="Genomic_DNA"/>
</dbReference>
<evidence type="ECO:0000313" key="3">
    <source>
        <dbReference type="Proteomes" id="UP000052978"/>
    </source>
</evidence>
<feature type="region of interest" description="Disordered" evidence="1">
    <location>
        <begin position="156"/>
        <end position="177"/>
    </location>
</feature>
<protein>
    <submittedName>
        <fullName evidence="2">Uncharacterized protein</fullName>
    </submittedName>
</protein>
<feature type="region of interest" description="Disordered" evidence="1">
    <location>
        <begin position="241"/>
        <end position="264"/>
    </location>
</feature>
<feature type="compositionally biased region" description="Polar residues" evidence="1">
    <location>
        <begin position="1"/>
        <end position="20"/>
    </location>
</feature>
<sequence length="297" mass="32509">MGSLQQPGLFLTPQSGSETHLGSGKTGLSELTSSAECSGPCKLLMQRDHMAATRPAGGQQIPNMLMAAVQCLGEPRTQGAGPGDTVNGSIWPQALQPLLSRLLTFEQDLNLDQACSGHLRPRGPSLAQLMSNCGNNINATKFLAAGLPFRQLLATRESRESVSPHPTDVTPDPRKEREVWGSPGDLVGSHCAIHETQRCKDAQEPTGQSRPTLEPWGPRTLPPHSCQGCWCRRDCHALSPLRPRQKPTDRAQHGGHGGRWRTTFRRPLGAWRTDLVGHSSLPETVRSKFRRHETHHH</sequence>
<reference evidence="2 3" key="1">
    <citation type="journal article" date="2013" name="Nat. Commun.">
        <title>Genome analysis reveals insights into physiology and longevity of the Brandt's bat Myotis brandtii.</title>
        <authorList>
            <person name="Seim I."/>
            <person name="Fang X."/>
            <person name="Xiong Z."/>
            <person name="Lobanov A.V."/>
            <person name="Huang Z."/>
            <person name="Ma S."/>
            <person name="Feng Y."/>
            <person name="Turanov A.A."/>
            <person name="Zhu Y."/>
            <person name="Lenz T.L."/>
            <person name="Gerashchenko M.V."/>
            <person name="Fan D."/>
            <person name="Hee Yim S."/>
            <person name="Yao X."/>
            <person name="Jordan D."/>
            <person name="Xiong Y."/>
            <person name="Ma Y."/>
            <person name="Lyapunov A.N."/>
            <person name="Chen G."/>
            <person name="Kulakova O.I."/>
            <person name="Sun Y."/>
            <person name="Lee S.G."/>
            <person name="Bronson R.T."/>
            <person name="Moskalev A.A."/>
            <person name="Sunyaev S.R."/>
            <person name="Zhang G."/>
            <person name="Krogh A."/>
            <person name="Wang J."/>
            <person name="Gladyshev V.N."/>
        </authorList>
    </citation>
    <scope>NUCLEOTIDE SEQUENCE [LARGE SCALE GENOMIC DNA]</scope>
</reference>
<dbReference type="Proteomes" id="UP000052978">
    <property type="component" value="Unassembled WGS sequence"/>
</dbReference>